<accession>A0A8S4SEC4</accession>
<name>A0A8S4SEC4_9NEOP</name>
<organism evidence="3 4">
    <name type="scientific">Pararge aegeria aegeria</name>
    <dbReference type="NCBI Taxonomy" id="348720"/>
    <lineage>
        <taxon>Eukaryota</taxon>
        <taxon>Metazoa</taxon>
        <taxon>Ecdysozoa</taxon>
        <taxon>Arthropoda</taxon>
        <taxon>Hexapoda</taxon>
        <taxon>Insecta</taxon>
        <taxon>Pterygota</taxon>
        <taxon>Neoptera</taxon>
        <taxon>Endopterygota</taxon>
        <taxon>Lepidoptera</taxon>
        <taxon>Glossata</taxon>
        <taxon>Ditrysia</taxon>
        <taxon>Papilionoidea</taxon>
        <taxon>Nymphalidae</taxon>
        <taxon>Satyrinae</taxon>
        <taxon>Satyrini</taxon>
        <taxon>Parargina</taxon>
        <taxon>Pararge</taxon>
    </lineage>
</organism>
<comment type="caution">
    <text evidence="3">The sequence shown here is derived from an EMBL/GenBank/DDBJ whole genome shotgun (WGS) entry which is preliminary data.</text>
</comment>
<dbReference type="EMBL" id="CAKXAJ010026167">
    <property type="protein sequence ID" value="CAH2260544.1"/>
    <property type="molecule type" value="Genomic_DNA"/>
</dbReference>
<evidence type="ECO:0000313" key="4">
    <source>
        <dbReference type="Proteomes" id="UP000838756"/>
    </source>
</evidence>
<dbReference type="Proteomes" id="UP000838756">
    <property type="component" value="Unassembled WGS sequence"/>
</dbReference>
<sequence>MRWSQGMLRIALLLLYIRALRVSVFHLAPCMLCAEDSPLAEPKMEQPTPTSMPSVVIIGPPVKKAQQ</sequence>
<feature type="chain" id="PRO_5035780229" evidence="2">
    <location>
        <begin position="20"/>
        <end position="67"/>
    </location>
</feature>
<proteinExistence type="predicted"/>
<keyword evidence="2" id="KW-0732">Signal</keyword>
<dbReference type="AlphaFoldDB" id="A0A8S4SEC4"/>
<gene>
    <name evidence="3" type="primary">jg18258</name>
    <name evidence="3" type="ORF">PAEG_LOCUS23749</name>
</gene>
<evidence type="ECO:0000256" key="1">
    <source>
        <dbReference type="SAM" id="MobiDB-lite"/>
    </source>
</evidence>
<evidence type="ECO:0000256" key="2">
    <source>
        <dbReference type="SAM" id="SignalP"/>
    </source>
</evidence>
<keyword evidence="4" id="KW-1185">Reference proteome</keyword>
<evidence type="ECO:0000313" key="3">
    <source>
        <dbReference type="EMBL" id="CAH2260544.1"/>
    </source>
</evidence>
<feature type="signal peptide" evidence="2">
    <location>
        <begin position="1"/>
        <end position="19"/>
    </location>
</feature>
<feature type="region of interest" description="Disordered" evidence="1">
    <location>
        <begin position="41"/>
        <end position="67"/>
    </location>
</feature>
<protein>
    <submittedName>
        <fullName evidence="3">Jg18258 protein</fullName>
    </submittedName>
</protein>
<reference evidence="3" key="1">
    <citation type="submission" date="2022-03" db="EMBL/GenBank/DDBJ databases">
        <authorList>
            <person name="Lindestad O."/>
        </authorList>
    </citation>
    <scope>NUCLEOTIDE SEQUENCE</scope>
</reference>